<dbReference type="PANTHER" id="PTHR46696">
    <property type="entry name" value="P450, PUTATIVE (EUROFUNG)-RELATED"/>
    <property type="match status" value="1"/>
</dbReference>
<name>A0ABP8BK47_9ACTN</name>
<keyword evidence="2" id="KW-0479">Metal-binding</keyword>
<evidence type="ECO:0000256" key="2">
    <source>
        <dbReference type="RuleBase" id="RU000461"/>
    </source>
</evidence>
<keyword evidence="2" id="KW-0349">Heme</keyword>
<dbReference type="PANTHER" id="PTHR46696:SF1">
    <property type="entry name" value="CYTOCHROME P450 YJIB-RELATED"/>
    <property type="match status" value="1"/>
</dbReference>
<dbReference type="PRINTS" id="PR00359">
    <property type="entry name" value="BP450"/>
</dbReference>
<dbReference type="InterPro" id="IPR002397">
    <property type="entry name" value="Cyt_P450_B"/>
</dbReference>
<accession>A0ABP8BK47</accession>
<keyword evidence="2" id="KW-0503">Monooxygenase</keyword>
<comment type="caution">
    <text evidence="3">The sequence shown here is derived from an EMBL/GenBank/DDBJ whole genome shotgun (WGS) entry which is preliminary data.</text>
</comment>
<dbReference type="RefSeq" id="WP_344923040.1">
    <property type="nucleotide sequence ID" value="NZ_BAABAQ010000019.1"/>
</dbReference>
<dbReference type="EMBL" id="BAABAQ010000019">
    <property type="protein sequence ID" value="GAA4208898.1"/>
    <property type="molecule type" value="Genomic_DNA"/>
</dbReference>
<proteinExistence type="inferred from homology"/>
<dbReference type="PRINTS" id="PR00385">
    <property type="entry name" value="P450"/>
</dbReference>
<dbReference type="InterPro" id="IPR017972">
    <property type="entry name" value="Cyt_P450_CS"/>
</dbReference>
<organism evidence="3 4">
    <name type="scientific">Streptosporangium oxazolinicum</name>
    <dbReference type="NCBI Taxonomy" id="909287"/>
    <lineage>
        <taxon>Bacteria</taxon>
        <taxon>Bacillati</taxon>
        <taxon>Actinomycetota</taxon>
        <taxon>Actinomycetes</taxon>
        <taxon>Streptosporangiales</taxon>
        <taxon>Streptosporangiaceae</taxon>
        <taxon>Streptosporangium</taxon>
    </lineage>
</organism>
<sequence>MTEAPPYPQKRTCPYEPPPGYQEIGERGPVLKVTLFDGREAWMVTGYRESREILTNPNLSSQRTHPGFPIVAPRFRSQIARTLALIAMDPPVHDTYRRYLNPHFSLKTVRGMRPQLEEIVSGYIDAIVDHGPPADLVPMLAVPLPSLVICRHLGVPYEDHDFFQDASGKVMLGTEEESATAAQDLVDYIDRLVAAQIKDPTDGLLGTLVRERVIPGDVGHDELVSIALVLLIAAHETTSSSLALGIITLLEHPDQLARVREDPARLPGAIEELLRYIATTDLVATRVAKGDIEIAGHLIREGEGVLVSGTLANRDDQVHLRAHEFDVLREDTHHLTFGFGIHQCLGQNLARLELEIALHQLLTRIPGLRLAVPVDELPILGAGTVQRVLQLPVEW</sequence>
<keyword evidence="2" id="KW-0560">Oxidoreductase</keyword>
<dbReference type="Pfam" id="PF00067">
    <property type="entry name" value="p450"/>
    <property type="match status" value="1"/>
</dbReference>
<dbReference type="PROSITE" id="PS00086">
    <property type="entry name" value="CYTOCHROME_P450"/>
    <property type="match status" value="1"/>
</dbReference>
<dbReference type="InterPro" id="IPR001128">
    <property type="entry name" value="Cyt_P450"/>
</dbReference>
<keyword evidence="4" id="KW-1185">Reference proteome</keyword>
<dbReference type="InterPro" id="IPR036396">
    <property type="entry name" value="Cyt_P450_sf"/>
</dbReference>
<reference evidence="4" key="1">
    <citation type="journal article" date="2019" name="Int. J. Syst. Evol. Microbiol.">
        <title>The Global Catalogue of Microorganisms (GCM) 10K type strain sequencing project: providing services to taxonomists for standard genome sequencing and annotation.</title>
        <authorList>
            <consortium name="The Broad Institute Genomics Platform"/>
            <consortium name="The Broad Institute Genome Sequencing Center for Infectious Disease"/>
            <person name="Wu L."/>
            <person name="Ma J."/>
        </authorList>
    </citation>
    <scope>NUCLEOTIDE SEQUENCE [LARGE SCALE GENOMIC DNA]</scope>
    <source>
        <strain evidence="4">JCM 17388</strain>
    </source>
</reference>
<protein>
    <submittedName>
        <fullName evidence="3">Cytochrome P450</fullName>
    </submittedName>
</protein>
<dbReference type="Proteomes" id="UP001501251">
    <property type="component" value="Unassembled WGS sequence"/>
</dbReference>
<evidence type="ECO:0000313" key="4">
    <source>
        <dbReference type="Proteomes" id="UP001501251"/>
    </source>
</evidence>
<comment type="similarity">
    <text evidence="1 2">Belongs to the cytochrome P450 family.</text>
</comment>
<dbReference type="Gene3D" id="1.10.630.10">
    <property type="entry name" value="Cytochrome P450"/>
    <property type="match status" value="1"/>
</dbReference>
<evidence type="ECO:0000256" key="1">
    <source>
        <dbReference type="ARBA" id="ARBA00010617"/>
    </source>
</evidence>
<dbReference type="CDD" id="cd11030">
    <property type="entry name" value="CYP105-like"/>
    <property type="match status" value="1"/>
</dbReference>
<keyword evidence="2" id="KW-0408">Iron</keyword>
<gene>
    <name evidence="3" type="ORF">GCM10022252_74700</name>
</gene>
<evidence type="ECO:0000313" key="3">
    <source>
        <dbReference type="EMBL" id="GAA4208898.1"/>
    </source>
</evidence>
<dbReference type="SUPFAM" id="SSF48264">
    <property type="entry name" value="Cytochrome P450"/>
    <property type="match status" value="1"/>
</dbReference>